<dbReference type="InterPro" id="IPR050476">
    <property type="entry name" value="Insect_CytP450_Detox"/>
</dbReference>
<feature type="binding site" description="axial binding residue" evidence="14">
    <location>
        <position position="89"/>
    </location>
    <ligand>
        <name>heme</name>
        <dbReference type="ChEBI" id="CHEBI:30413"/>
    </ligand>
    <ligandPart>
        <name>Fe</name>
        <dbReference type="ChEBI" id="CHEBI:18248"/>
    </ligandPart>
</feature>
<dbReference type="GO" id="GO:0005789">
    <property type="term" value="C:endoplasmic reticulum membrane"/>
    <property type="evidence" value="ECO:0007669"/>
    <property type="project" value="UniProtKB-SubCell"/>
</dbReference>
<evidence type="ECO:0000256" key="12">
    <source>
        <dbReference type="ARBA" id="ARBA00023033"/>
    </source>
</evidence>
<keyword evidence="10 15" id="KW-0560">Oxidoreductase</keyword>
<evidence type="ECO:0000256" key="2">
    <source>
        <dbReference type="ARBA" id="ARBA00003690"/>
    </source>
</evidence>
<dbReference type="PRINTS" id="PR00465">
    <property type="entry name" value="EP450IV"/>
</dbReference>
<dbReference type="GO" id="GO:0016705">
    <property type="term" value="F:oxidoreductase activity, acting on paired donors, with incorporation or reduction of molecular oxygen"/>
    <property type="evidence" value="ECO:0007669"/>
    <property type="project" value="InterPro"/>
</dbReference>
<dbReference type="SUPFAM" id="SSF48264">
    <property type="entry name" value="Cytochrome P450"/>
    <property type="match status" value="1"/>
</dbReference>
<dbReference type="GO" id="GO:0020037">
    <property type="term" value="F:heme binding"/>
    <property type="evidence" value="ECO:0007669"/>
    <property type="project" value="InterPro"/>
</dbReference>
<dbReference type="InterPro" id="IPR001128">
    <property type="entry name" value="Cyt_P450"/>
</dbReference>
<comment type="cofactor">
    <cofactor evidence="1 14">
        <name>heme</name>
        <dbReference type="ChEBI" id="CHEBI:30413"/>
    </cofactor>
</comment>
<feature type="compositionally biased region" description="Polar residues" evidence="16">
    <location>
        <begin position="93"/>
        <end position="104"/>
    </location>
</feature>
<protein>
    <recommendedName>
        <fullName evidence="18">Cytochrome P450</fullName>
    </recommendedName>
</protein>
<dbReference type="InterPro" id="IPR017972">
    <property type="entry name" value="Cyt_P450_CS"/>
</dbReference>
<feature type="compositionally biased region" description="Basic and acidic residues" evidence="16">
    <location>
        <begin position="135"/>
        <end position="151"/>
    </location>
</feature>
<comment type="subcellular location">
    <subcellularLocation>
        <location evidence="4">Endoplasmic reticulum membrane</location>
        <topology evidence="4">Peripheral membrane protein</topology>
    </subcellularLocation>
    <subcellularLocation>
        <location evidence="3">Microsome membrane</location>
        <topology evidence="3">Peripheral membrane protein</topology>
    </subcellularLocation>
</comment>
<name>A0A7R9HEE1_TIMPO</name>
<dbReference type="PROSITE" id="PS00086">
    <property type="entry name" value="CYTOCHROME_P450"/>
    <property type="match status" value="1"/>
</dbReference>
<accession>A0A7R9HEE1</accession>
<keyword evidence="7 14" id="KW-0479">Metal-binding</keyword>
<keyword evidence="13" id="KW-0472">Membrane</keyword>
<evidence type="ECO:0000256" key="5">
    <source>
        <dbReference type="ARBA" id="ARBA00010617"/>
    </source>
</evidence>
<keyword evidence="8" id="KW-0256">Endoplasmic reticulum</keyword>
<dbReference type="AlphaFoldDB" id="A0A7R9HEE1"/>
<evidence type="ECO:0008006" key="18">
    <source>
        <dbReference type="Google" id="ProtNLM"/>
    </source>
</evidence>
<proteinExistence type="inferred from homology"/>
<comment type="similarity">
    <text evidence="5 15">Belongs to the cytochrome P450 family.</text>
</comment>
<evidence type="ECO:0000256" key="8">
    <source>
        <dbReference type="ARBA" id="ARBA00022824"/>
    </source>
</evidence>
<keyword evidence="12 15" id="KW-0503">Monooxygenase</keyword>
<evidence type="ECO:0000256" key="7">
    <source>
        <dbReference type="ARBA" id="ARBA00022723"/>
    </source>
</evidence>
<keyword evidence="6 14" id="KW-0349">Heme</keyword>
<gene>
    <name evidence="17" type="ORF">TPSB3V08_LOCUS10912</name>
</gene>
<dbReference type="Gene3D" id="1.10.630.10">
    <property type="entry name" value="Cytochrome P450"/>
    <property type="match status" value="1"/>
</dbReference>
<dbReference type="InterPro" id="IPR002403">
    <property type="entry name" value="Cyt_P450_E_grp-IV"/>
</dbReference>
<evidence type="ECO:0000256" key="13">
    <source>
        <dbReference type="ARBA" id="ARBA00023136"/>
    </source>
</evidence>
<evidence type="ECO:0000256" key="6">
    <source>
        <dbReference type="ARBA" id="ARBA00022617"/>
    </source>
</evidence>
<sequence length="165" mass="19335">MFSESLRKHPTVMFLRRQCTKLFELKNGAGKVCRIEPKTSIIIPTYAIHNDPKYYQDPEIFDPERFSEENIQNRPKYTYLPFGEGPRICLARSSSQQSTPNTLKTHSKHTQDTLKTHSKHHSRHTQDTLQTHSKHTQDTLKTHSKHTQDTERRMFVYSGYLTGTF</sequence>
<evidence type="ECO:0000256" key="9">
    <source>
        <dbReference type="ARBA" id="ARBA00022848"/>
    </source>
</evidence>
<evidence type="ECO:0000256" key="15">
    <source>
        <dbReference type="RuleBase" id="RU000461"/>
    </source>
</evidence>
<evidence type="ECO:0000256" key="3">
    <source>
        <dbReference type="ARBA" id="ARBA00004174"/>
    </source>
</evidence>
<evidence type="ECO:0000256" key="14">
    <source>
        <dbReference type="PIRSR" id="PIRSR602403-1"/>
    </source>
</evidence>
<reference evidence="17" key="1">
    <citation type="submission" date="2020-11" db="EMBL/GenBank/DDBJ databases">
        <authorList>
            <person name="Tran Van P."/>
        </authorList>
    </citation>
    <scope>NUCLEOTIDE SEQUENCE</scope>
</reference>
<keyword evidence="11 14" id="KW-0408">Iron</keyword>
<feature type="region of interest" description="Disordered" evidence="16">
    <location>
        <begin position="93"/>
        <end position="151"/>
    </location>
</feature>
<dbReference type="GO" id="GO:0004497">
    <property type="term" value="F:monooxygenase activity"/>
    <property type="evidence" value="ECO:0007669"/>
    <property type="project" value="UniProtKB-KW"/>
</dbReference>
<evidence type="ECO:0000256" key="11">
    <source>
        <dbReference type="ARBA" id="ARBA00023004"/>
    </source>
</evidence>
<evidence type="ECO:0000256" key="10">
    <source>
        <dbReference type="ARBA" id="ARBA00023002"/>
    </source>
</evidence>
<evidence type="ECO:0000256" key="1">
    <source>
        <dbReference type="ARBA" id="ARBA00001971"/>
    </source>
</evidence>
<evidence type="ECO:0000256" key="4">
    <source>
        <dbReference type="ARBA" id="ARBA00004406"/>
    </source>
</evidence>
<dbReference type="PANTHER" id="PTHR24292">
    <property type="entry name" value="CYTOCHROME P450"/>
    <property type="match status" value="1"/>
</dbReference>
<keyword evidence="9" id="KW-0492">Microsome</keyword>
<dbReference type="InterPro" id="IPR036396">
    <property type="entry name" value="Cyt_P450_sf"/>
</dbReference>
<organism evidence="17">
    <name type="scientific">Timema poppense</name>
    <name type="common">Walking stick</name>
    <dbReference type="NCBI Taxonomy" id="170557"/>
    <lineage>
        <taxon>Eukaryota</taxon>
        <taxon>Metazoa</taxon>
        <taxon>Ecdysozoa</taxon>
        <taxon>Arthropoda</taxon>
        <taxon>Hexapoda</taxon>
        <taxon>Insecta</taxon>
        <taxon>Pterygota</taxon>
        <taxon>Neoptera</taxon>
        <taxon>Polyneoptera</taxon>
        <taxon>Phasmatodea</taxon>
        <taxon>Timematodea</taxon>
        <taxon>Timematoidea</taxon>
        <taxon>Timematidae</taxon>
        <taxon>Timema</taxon>
    </lineage>
</organism>
<dbReference type="PANTHER" id="PTHR24292:SF54">
    <property type="entry name" value="CYP9F3-RELATED"/>
    <property type="match status" value="1"/>
</dbReference>
<evidence type="ECO:0000256" key="16">
    <source>
        <dbReference type="SAM" id="MobiDB-lite"/>
    </source>
</evidence>
<dbReference type="GO" id="GO:0005506">
    <property type="term" value="F:iron ion binding"/>
    <property type="evidence" value="ECO:0007669"/>
    <property type="project" value="InterPro"/>
</dbReference>
<evidence type="ECO:0000313" key="17">
    <source>
        <dbReference type="EMBL" id="CAD7416265.1"/>
    </source>
</evidence>
<dbReference type="Pfam" id="PF00067">
    <property type="entry name" value="p450"/>
    <property type="match status" value="1"/>
</dbReference>
<comment type="function">
    <text evidence="2">May be involved in the metabolism of insect hormones and in the breakdown of synthetic insecticides.</text>
</comment>
<dbReference type="EMBL" id="OD010741">
    <property type="protein sequence ID" value="CAD7416265.1"/>
    <property type="molecule type" value="Genomic_DNA"/>
</dbReference>